<comment type="caution">
    <text evidence="1">The sequence shown here is derived from an EMBL/GenBank/DDBJ whole genome shotgun (WGS) entry which is preliminary data.</text>
</comment>
<dbReference type="RefSeq" id="WP_040104744.1">
    <property type="nucleotide sequence ID" value="NZ_JABEVU030000001.1"/>
</dbReference>
<dbReference type="Pfam" id="PF06908">
    <property type="entry name" value="YpsA"/>
    <property type="match status" value="1"/>
</dbReference>
<dbReference type="NCBIfam" id="NF010181">
    <property type="entry name" value="PRK13660.1"/>
    <property type="match status" value="1"/>
</dbReference>
<dbReference type="EMBL" id="JABEVU030000001">
    <property type="protein sequence ID" value="MDB0579119.1"/>
    <property type="molecule type" value="Genomic_DNA"/>
</dbReference>
<reference evidence="2 4" key="4">
    <citation type="submission" date="2022-12" db="EMBL/GenBank/DDBJ databases">
        <title>Genome analysis and biological profiling of marine Salinicoccus roseus MOSEL-ME25.</title>
        <authorList>
            <person name="Mirza F.T."/>
            <person name="Xie Y."/>
            <person name="Shinwari Z.K."/>
        </authorList>
    </citation>
    <scope>NUCLEOTIDE SEQUENCE [LARGE SCALE GENOMIC DNA]</scope>
    <source>
        <strain evidence="2 4">MOSEL-ME25</strain>
    </source>
</reference>
<proteinExistence type="predicted"/>
<reference evidence="4" key="2">
    <citation type="submission" date="2020-04" db="EMBL/GenBank/DDBJ databases">
        <title>Genome analysis and biological profiling of marine Cellulosimicrobium funkei MOSEL-ME6.</title>
        <authorList>
            <person name="Tanveer F."/>
            <person name="Xie Y."/>
            <person name="Shinwari Z.K."/>
        </authorList>
    </citation>
    <scope>NUCLEOTIDE SEQUENCE [LARGE SCALE GENOMIC DNA]</scope>
    <source>
        <strain evidence="4">MOSEL-ME25</strain>
    </source>
</reference>
<accession>A0A0C2HR26</accession>
<dbReference type="Proteomes" id="UP000031546">
    <property type="component" value="Unassembled WGS sequence"/>
</dbReference>
<evidence type="ECO:0000313" key="2">
    <source>
        <dbReference type="EMBL" id="MDB0579119.1"/>
    </source>
</evidence>
<dbReference type="InterPro" id="IPR010697">
    <property type="entry name" value="YspA"/>
</dbReference>
<dbReference type="Gene3D" id="3.40.50.450">
    <property type="match status" value="1"/>
</dbReference>
<reference evidence="2" key="3">
    <citation type="submission" date="2020-04" db="EMBL/GenBank/DDBJ databases">
        <authorList>
            <person name="Tanveer F."/>
            <person name="Xie Y."/>
            <person name="Shinwari Z.K."/>
        </authorList>
    </citation>
    <scope>NUCLEOTIDE SEQUENCE</scope>
    <source>
        <strain evidence="2">MOSEL-ME25</strain>
    </source>
</reference>
<dbReference type="Proteomes" id="UP000527860">
    <property type="component" value="Unassembled WGS sequence"/>
</dbReference>
<keyword evidence="4" id="KW-1185">Reference proteome</keyword>
<dbReference type="EMBL" id="JXII01000001">
    <property type="protein sequence ID" value="KIH71971.1"/>
    <property type="molecule type" value="Genomic_DNA"/>
</dbReference>
<evidence type="ECO:0000313" key="3">
    <source>
        <dbReference type="Proteomes" id="UP000031546"/>
    </source>
</evidence>
<gene>
    <name evidence="2" type="ORF">F7P68_0001020</name>
    <name evidence="1" type="ORF">SN16_01010</name>
</gene>
<dbReference type="AlphaFoldDB" id="A0A0C2HR26"/>
<protein>
    <submittedName>
        <fullName evidence="2">SLOG family protein</fullName>
    </submittedName>
</protein>
<dbReference type="STRING" id="45670.SN16_01010"/>
<dbReference type="OrthoDB" id="2301957at2"/>
<evidence type="ECO:0000313" key="1">
    <source>
        <dbReference type="EMBL" id="KIH71971.1"/>
    </source>
</evidence>
<sequence>MKTLIAGYRPYELGIFKDTQPEAEVLKQFMREKVRAYAETGTEWFIIQGYTGIEFYAAEAIMDLREEYGFKFSVLKPFHKFDDRYKEEDQLKLNRILEASDFHNFVFNRPYESPKMFRMINRFLIEHSDQALIVFDEEVESKTRFIYEQMLEFQENNPYNIERIQFDEINAFIDSAYER</sequence>
<dbReference type="GeneID" id="77844120"/>
<name>A0A0C2HR26_9STAP</name>
<evidence type="ECO:0000313" key="4">
    <source>
        <dbReference type="Proteomes" id="UP000527860"/>
    </source>
</evidence>
<dbReference type="PANTHER" id="PTHR38440:SF1">
    <property type="entry name" value="UPF0398 PROTEIN SPR0331"/>
    <property type="match status" value="1"/>
</dbReference>
<reference evidence="1 3" key="1">
    <citation type="submission" date="2015-01" db="EMBL/GenBank/DDBJ databases">
        <title>Genome sequences of high lactate-tolerant strain Salinicoccus roseus W12 with industrial interest.</title>
        <authorList>
            <person name="Wang H."/>
            <person name="Yu B."/>
        </authorList>
    </citation>
    <scope>NUCLEOTIDE SEQUENCE [LARGE SCALE GENOMIC DNA]</scope>
    <source>
        <strain evidence="1 3">W12</strain>
    </source>
</reference>
<organism evidence="1 3">
    <name type="scientific">Salinicoccus roseus</name>
    <dbReference type="NCBI Taxonomy" id="45670"/>
    <lineage>
        <taxon>Bacteria</taxon>
        <taxon>Bacillati</taxon>
        <taxon>Bacillota</taxon>
        <taxon>Bacilli</taxon>
        <taxon>Bacillales</taxon>
        <taxon>Staphylococcaceae</taxon>
        <taxon>Salinicoccus</taxon>
    </lineage>
</organism>
<dbReference type="PIRSF" id="PIRSF021290">
    <property type="entry name" value="DUF1273"/>
    <property type="match status" value="1"/>
</dbReference>
<dbReference type="SUPFAM" id="SSF102405">
    <property type="entry name" value="MCP/YpsA-like"/>
    <property type="match status" value="1"/>
</dbReference>
<dbReference type="PANTHER" id="PTHR38440">
    <property type="entry name" value="UPF0398 PROTEIN YPSA"/>
    <property type="match status" value="1"/>
</dbReference>